<name>A0A9P1NKN2_9PROT</name>
<evidence type="ECO:0000313" key="2">
    <source>
        <dbReference type="EMBL" id="CCC96247.1"/>
    </source>
</evidence>
<feature type="region of interest" description="Disordered" evidence="1">
    <location>
        <begin position="716"/>
        <end position="741"/>
    </location>
</feature>
<gene>
    <name evidence="2" type="ORF">AZOBR_10034</name>
</gene>
<dbReference type="EMBL" id="HE577327">
    <property type="protein sequence ID" value="CCC96247.1"/>
    <property type="molecule type" value="Genomic_DNA"/>
</dbReference>
<dbReference type="Proteomes" id="UP000007319">
    <property type="component" value="Chromosome"/>
</dbReference>
<dbReference type="KEGG" id="abs:AZOBR_10034"/>
<proteinExistence type="predicted"/>
<accession>A0A9P1NKN2</accession>
<reference evidence="2 3" key="1">
    <citation type="journal article" date="2011" name="PLoS Genet.">
        <title>Azospirillum genomes reveal transition of bacteria from aquatic to terrestrial environments.</title>
        <authorList>
            <person name="Wisniewski-Dye F."/>
            <person name="Borziak K."/>
            <person name="Khalsa-Moyers G."/>
            <person name="Alexandre G."/>
            <person name="Sukharnikov L.O."/>
            <person name="Wuichet K."/>
            <person name="Hurst G.B."/>
            <person name="McDonald W.H."/>
            <person name="Robertson J.S."/>
            <person name="Barbe V."/>
            <person name="Calteau A."/>
            <person name="Rouy Z."/>
            <person name="Mangenot S."/>
            <person name="Prigent-Combaret C."/>
            <person name="Normand P."/>
            <person name="Boyer M."/>
            <person name="Siguier P."/>
            <person name="Dessaux Y."/>
            <person name="Elmerich C."/>
            <person name="Condemine G."/>
            <person name="Krishnen G."/>
            <person name="Kennedy I."/>
            <person name="Paterson A.H."/>
            <person name="Gonzalez V."/>
            <person name="Mavingui P."/>
            <person name="Zhulin I.B."/>
        </authorList>
    </citation>
    <scope>NUCLEOTIDE SEQUENCE [LARGE SCALE GENOMIC DNA]</scope>
    <source>
        <strain evidence="2 3">Sp245</strain>
    </source>
</reference>
<evidence type="ECO:0000313" key="3">
    <source>
        <dbReference type="Proteomes" id="UP000007319"/>
    </source>
</evidence>
<evidence type="ECO:0000256" key="1">
    <source>
        <dbReference type="SAM" id="MobiDB-lite"/>
    </source>
</evidence>
<dbReference type="AlphaFoldDB" id="A0A9P1NKN2"/>
<sequence>MVGRRSSRRVSIRARISIICAWIASISAFCRSRSDRSGGGTTMSVAMRSEDSSVLMGSLRFVVGRLASACGETPKTRVRSAAHAERNLVVVVAGDDGQPIAGAHADRRLQIGHRLLPVVRPRPAFGAVGDLLVHMQVEPEGHAVAGALRRDLHGDLARALLGHVAGEVEVERGEGGRQRRVGFGAEVDLLVAGGAEHVEGRHVEAADGLHRVDAGQLRGLHQHGVDGRGARDDRAAGFHQMGARVLQDRQHARRQHADVDEFRHEDVGLLRQVAALTHRQAGGQLRHHVDAVGVAVVGDGLAGDAGEDRVHLAGHHLPRPGARRHHGDDARAGADLQDQRIRCHRALQRRLVGVVALEVVDHRQVPAGDGVGIDQPAGELHQRVVRRDGAGGLDGLHRLVGAVEALQRVGQTDMGGDETGRRRDHHAEGLLGLLQGAARAQRLGKVVAGLQILRRPFQRGAEGGLRLVQPAQLAQGGAQEIVHLRRVAAQGQGSAEGALGVLQPAQRLQRVAQIAVKLRQAVVEGDAGAERRLRLRGAAELEEQAAAAVVEGRVLAVLGDGVGEEVERAVGMAGVGGDDAQQVQGLRVVRVGRQDRPAGRLRPAQIVRPQQADGVVQGRLGVGHRGGSGSFSVRTIAGKPEPLQIKFVPWREHALRAGAGVRTRDNPSSQGVASMRCAPLIFYCLLVDFGESALPCAPVPDRSAGVTSWPIQTIPCRSSRSRPAASRTARATAASRPISSL</sequence>
<feature type="compositionally biased region" description="Low complexity" evidence="1">
    <location>
        <begin position="717"/>
        <end position="741"/>
    </location>
</feature>
<protein>
    <submittedName>
        <fullName evidence="2">Uncharacterized protein</fullName>
    </submittedName>
</protein>
<organism evidence="2 3">
    <name type="scientific">Azospirillum baldaniorum</name>
    <dbReference type="NCBI Taxonomy" id="1064539"/>
    <lineage>
        <taxon>Bacteria</taxon>
        <taxon>Pseudomonadati</taxon>
        <taxon>Pseudomonadota</taxon>
        <taxon>Alphaproteobacteria</taxon>
        <taxon>Rhodospirillales</taxon>
        <taxon>Azospirillaceae</taxon>
        <taxon>Azospirillum</taxon>
    </lineage>
</organism>
<keyword evidence="3" id="KW-1185">Reference proteome</keyword>